<dbReference type="InterPro" id="IPR051198">
    <property type="entry name" value="BchE-like"/>
</dbReference>
<evidence type="ECO:0000256" key="2">
    <source>
        <dbReference type="ARBA" id="ARBA00022691"/>
    </source>
</evidence>
<feature type="non-terminal residue" evidence="6">
    <location>
        <position position="203"/>
    </location>
</feature>
<dbReference type="PANTHER" id="PTHR43409">
    <property type="entry name" value="ANAEROBIC MAGNESIUM-PROTOPORPHYRIN IX MONOMETHYL ESTER CYCLASE-RELATED"/>
    <property type="match status" value="1"/>
</dbReference>
<sequence>MITLINPNIVTQKGDYFGSGIPYWPITLAYIAGMLKEHKIKHEVIDAFGEKPKQTWTNIDDDTIVQGLYLYEINDKINKDSEYIIIYSGLTVSHNSTSYMVNHIKSQNPKKKIIIIGNIHLVVAYPVEKAKKDFFHSGADIIVYGEPEHTIIDLIKGIPLSQVKGIIYQMGNKIHVTPARQSEKNPDKFPFPDWSKLQEYVFQ</sequence>
<evidence type="ECO:0008006" key="7">
    <source>
        <dbReference type="Google" id="ProtNLM"/>
    </source>
</evidence>
<evidence type="ECO:0000256" key="3">
    <source>
        <dbReference type="ARBA" id="ARBA00022723"/>
    </source>
</evidence>
<dbReference type="GO" id="GO:0005829">
    <property type="term" value="C:cytosol"/>
    <property type="evidence" value="ECO:0007669"/>
    <property type="project" value="TreeGrafter"/>
</dbReference>
<comment type="caution">
    <text evidence="6">The sequence shown here is derived from an EMBL/GenBank/DDBJ whole genome shotgun (WGS) entry which is preliminary data.</text>
</comment>
<organism evidence="6">
    <name type="scientific">marine sediment metagenome</name>
    <dbReference type="NCBI Taxonomy" id="412755"/>
    <lineage>
        <taxon>unclassified sequences</taxon>
        <taxon>metagenomes</taxon>
        <taxon>ecological metagenomes</taxon>
    </lineage>
</organism>
<dbReference type="AlphaFoldDB" id="X1CVZ8"/>
<dbReference type="PANTHER" id="PTHR43409:SF16">
    <property type="entry name" value="SLR0320 PROTEIN"/>
    <property type="match status" value="1"/>
</dbReference>
<keyword evidence="5" id="KW-0411">Iron-sulfur</keyword>
<accession>X1CVZ8</accession>
<gene>
    <name evidence="6" type="ORF">S01H4_51147</name>
</gene>
<comment type="cofactor">
    <cofactor evidence="1">
        <name>[4Fe-4S] cluster</name>
        <dbReference type="ChEBI" id="CHEBI:49883"/>
    </cofactor>
</comment>
<evidence type="ECO:0000313" key="6">
    <source>
        <dbReference type="EMBL" id="GAG97127.1"/>
    </source>
</evidence>
<keyword evidence="2" id="KW-0949">S-adenosyl-L-methionine</keyword>
<dbReference type="Gene3D" id="3.40.50.280">
    <property type="entry name" value="Cobalamin-binding domain"/>
    <property type="match status" value="1"/>
</dbReference>
<reference evidence="6" key="1">
    <citation type="journal article" date="2014" name="Front. Microbiol.">
        <title>High frequency of phylogenetically diverse reductive dehalogenase-homologous genes in deep subseafloor sedimentary metagenomes.</title>
        <authorList>
            <person name="Kawai M."/>
            <person name="Futagami T."/>
            <person name="Toyoda A."/>
            <person name="Takaki Y."/>
            <person name="Nishi S."/>
            <person name="Hori S."/>
            <person name="Arai W."/>
            <person name="Tsubouchi T."/>
            <person name="Morono Y."/>
            <person name="Uchiyama I."/>
            <person name="Ito T."/>
            <person name="Fujiyama A."/>
            <person name="Inagaki F."/>
            <person name="Takami H."/>
        </authorList>
    </citation>
    <scope>NUCLEOTIDE SEQUENCE</scope>
    <source>
        <strain evidence="6">Expedition CK06-06</strain>
    </source>
</reference>
<evidence type="ECO:0000256" key="1">
    <source>
        <dbReference type="ARBA" id="ARBA00001966"/>
    </source>
</evidence>
<keyword evidence="4" id="KW-0408">Iron</keyword>
<dbReference type="GO" id="GO:0046872">
    <property type="term" value="F:metal ion binding"/>
    <property type="evidence" value="ECO:0007669"/>
    <property type="project" value="UniProtKB-KW"/>
</dbReference>
<dbReference type="GO" id="GO:0051536">
    <property type="term" value="F:iron-sulfur cluster binding"/>
    <property type="evidence" value="ECO:0007669"/>
    <property type="project" value="UniProtKB-KW"/>
</dbReference>
<evidence type="ECO:0000256" key="5">
    <source>
        <dbReference type="ARBA" id="ARBA00023014"/>
    </source>
</evidence>
<evidence type="ECO:0000256" key="4">
    <source>
        <dbReference type="ARBA" id="ARBA00023004"/>
    </source>
</evidence>
<keyword evidence="3" id="KW-0479">Metal-binding</keyword>
<dbReference type="EMBL" id="BART01029102">
    <property type="protein sequence ID" value="GAG97127.1"/>
    <property type="molecule type" value="Genomic_DNA"/>
</dbReference>
<protein>
    <recommendedName>
        <fullName evidence="7">B12-binding domain-containing protein</fullName>
    </recommendedName>
</protein>
<proteinExistence type="predicted"/>
<name>X1CVZ8_9ZZZZ</name>